<dbReference type="AlphaFoldDB" id="A0A846TGI9"/>
<dbReference type="RefSeq" id="WP_167834014.1">
    <property type="nucleotide sequence ID" value="NZ_JAAVUM010000018.1"/>
</dbReference>
<dbReference type="Proteomes" id="UP000587942">
    <property type="component" value="Unassembled WGS sequence"/>
</dbReference>
<name>A0A846TGI9_9BACI</name>
<dbReference type="EMBL" id="JAAVUM010000018">
    <property type="protein sequence ID" value="NKE07623.1"/>
    <property type="molecule type" value="Genomic_DNA"/>
</dbReference>
<evidence type="ECO:0000313" key="1">
    <source>
        <dbReference type="EMBL" id="NKE07623.1"/>
    </source>
</evidence>
<comment type="caution">
    <text evidence="1">The sequence shown here is derived from an EMBL/GenBank/DDBJ whole genome shotgun (WGS) entry which is preliminary data.</text>
</comment>
<accession>A0A846TGI9</accession>
<reference evidence="1 2" key="1">
    <citation type="submission" date="2020-03" db="EMBL/GenBank/DDBJ databases">
        <authorList>
            <person name="Sun Q."/>
        </authorList>
    </citation>
    <scope>NUCLEOTIDE SEQUENCE [LARGE SCALE GENOMIC DNA]</scope>
    <source>
        <strain evidence="1 2">KACC 21451</strain>
    </source>
</reference>
<gene>
    <name evidence="1" type="ORF">GWK17_19425</name>
</gene>
<protein>
    <submittedName>
        <fullName evidence="1">Uncharacterized protein</fullName>
    </submittedName>
</protein>
<sequence>MISLIDLPELQMIIAWLEVVGVLVDLLGKVELDKFKHISLVTNYTRRLQQLTELLILYNSSLYFTNQNY</sequence>
<organism evidence="1 2">
    <name type="scientific">Mesobacillus selenatarsenatis</name>
    <dbReference type="NCBI Taxonomy" id="388741"/>
    <lineage>
        <taxon>Bacteria</taxon>
        <taxon>Bacillati</taxon>
        <taxon>Bacillota</taxon>
        <taxon>Bacilli</taxon>
        <taxon>Bacillales</taxon>
        <taxon>Bacillaceae</taxon>
        <taxon>Mesobacillus</taxon>
    </lineage>
</organism>
<proteinExistence type="predicted"/>
<evidence type="ECO:0000313" key="2">
    <source>
        <dbReference type="Proteomes" id="UP000587942"/>
    </source>
</evidence>